<accession>A0A0G0JV95</accession>
<feature type="transmembrane region" description="Helical" evidence="1">
    <location>
        <begin position="92"/>
        <end position="114"/>
    </location>
</feature>
<dbReference type="Proteomes" id="UP000034022">
    <property type="component" value="Unassembled WGS sequence"/>
</dbReference>
<organism evidence="3 4">
    <name type="scientific">Candidatus Falkowbacteria bacterium GW2011_GWE1_38_31</name>
    <dbReference type="NCBI Taxonomy" id="1618638"/>
    <lineage>
        <taxon>Bacteria</taxon>
        <taxon>Candidatus Falkowiibacteriota</taxon>
    </lineage>
</organism>
<dbReference type="AlphaFoldDB" id="A0A0G0JV95"/>
<comment type="caution">
    <text evidence="3">The sequence shown here is derived from an EMBL/GenBank/DDBJ whole genome shotgun (WGS) entry which is preliminary data.</text>
</comment>
<name>A0A0G0JV95_9BACT</name>
<feature type="transmembrane region" description="Helical" evidence="1">
    <location>
        <begin position="134"/>
        <end position="161"/>
    </location>
</feature>
<feature type="transmembrane region" description="Helical" evidence="1">
    <location>
        <begin position="237"/>
        <end position="254"/>
    </location>
</feature>
<evidence type="ECO:0000259" key="2">
    <source>
        <dbReference type="Pfam" id="PF02517"/>
    </source>
</evidence>
<sequence length="255" mass="28054">MKHAINWKLFFILLLSSVITTWMVLPYALMLLPKPTPAITPLILLATTIQSLVMFSIVIFFGLFLAKRIGFGLPILEGLLKGERPSARFKSILAPSIGWGVLAGVLIVLCSLPFGSMSLDFLKTEMTVQIWKSFLASFYGGIAEELLLRLFLMTLFVWITFKIKKTADNKPTVIGIWLAIIISSIIFGLGHLPITSGITAITPVVVIRAVVLNGIGGIIFGYLYWKRGLESAMISHFSADICLHVITPLIGAVFM</sequence>
<dbReference type="GO" id="GO:0080120">
    <property type="term" value="P:CAAX-box protein maturation"/>
    <property type="evidence" value="ECO:0007669"/>
    <property type="project" value="UniProtKB-ARBA"/>
</dbReference>
<feature type="transmembrane region" description="Helical" evidence="1">
    <location>
        <begin position="173"/>
        <end position="194"/>
    </location>
</feature>
<keyword evidence="1" id="KW-0812">Transmembrane</keyword>
<protein>
    <submittedName>
        <fullName evidence="3">Abortive infection protein</fullName>
    </submittedName>
</protein>
<dbReference type="InterPro" id="IPR003675">
    <property type="entry name" value="Rce1/LyrA-like_dom"/>
</dbReference>
<dbReference type="GO" id="GO:0004175">
    <property type="term" value="F:endopeptidase activity"/>
    <property type="evidence" value="ECO:0007669"/>
    <property type="project" value="UniProtKB-ARBA"/>
</dbReference>
<evidence type="ECO:0000313" key="4">
    <source>
        <dbReference type="Proteomes" id="UP000034022"/>
    </source>
</evidence>
<keyword evidence="1" id="KW-1133">Transmembrane helix</keyword>
<feature type="transmembrane region" description="Helical" evidence="1">
    <location>
        <begin position="42"/>
        <end position="66"/>
    </location>
</feature>
<keyword evidence="1" id="KW-0472">Membrane</keyword>
<evidence type="ECO:0000256" key="1">
    <source>
        <dbReference type="SAM" id="Phobius"/>
    </source>
</evidence>
<dbReference type="Pfam" id="PF02517">
    <property type="entry name" value="Rce1-like"/>
    <property type="match status" value="1"/>
</dbReference>
<dbReference type="PATRIC" id="fig|1618638.3.peg.494"/>
<gene>
    <name evidence="3" type="ORF">US91_C0004G0022</name>
</gene>
<feature type="transmembrane region" description="Helical" evidence="1">
    <location>
        <begin position="9"/>
        <end position="30"/>
    </location>
</feature>
<dbReference type="EMBL" id="LBUU01000004">
    <property type="protein sequence ID" value="KKQ70537.1"/>
    <property type="molecule type" value="Genomic_DNA"/>
</dbReference>
<evidence type="ECO:0000313" key="3">
    <source>
        <dbReference type="EMBL" id="KKQ70537.1"/>
    </source>
</evidence>
<proteinExistence type="predicted"/>
<feature type="transmembrane region" description="Helical" evidence="1">
    <location>
        <begin position="200"/>
        <end position="225"/>
    </location>
</feature>
<feature type="domain" description="CAAX prenyl protease 2/Lysostaphin resistance protein A-like" evidence="2">
    <location>
        <begin position="129"/>
        <end position="241"/>
    </location>
</feature>
<reference evidence="3 4" key="1">
    <citation type="journal article" date="2015" name="Nature">
        <title>rRNA introns, odd ribosomes, and small enigmatic genomes across a large radiation of phyla.</title>
        <authorList>
            <person name="Brown C.T."/>
            <person name="Hug L.A."/>
            <person name="Thomas B.C."/>
            <person name="Sharon I."/>
            <person name="Castelle C.J."/>
            <person name="Singh A."/>
            <person name="Wilkins M.J."/>
            <person name="Williams K.H."/>
            <person name="Banfield J.F."/>
        </authorList>
    </citation>
    <scope>NUCLEOTIDE SEQUENCE [LARGE SCALE GENOMIC DNA]</scope>
</reference>